<accession>A0ABQ4DTS3</accession>
<dbReference type="RefSeq" id="WP_203864508.1">
    <property type="nucleotide sequence ID" value="NZ_BONW01000002.1"/>
</dbReference>
<dbReference type="Proteomes" id="UP000646749">
    <property type="component" value="Unassembled WGS sequence"/>
</dbReference>
<protein>
    <submittedName>
        <fullName evidence="2">Uncharacterized protein</fullName>
    </submittedName>
</protein>
<evidence type="ECO:0000313" key="3">
    <source>
        <dbReference type="Proteomes" id="UP000646749"/>
    </source>
</evidence>
<sequence>MHISEAAPVEGGTTTRRTGAGRRTARVAVVGVLAAAAVGFAASPGLAATGRVTVGGPTGPIAVLVNPPAGCHQLRGALPPGTTVRNQTDATIVVYTGGFCTGFPSIALPPGDSTVFSPGSIQVLS</sequence>
<feature type="region of interest" description="Disordered" evidence="1">
    <location>
        <begin position="1"/>
        <end position="21"/>
    </location>
</feature>
<gene>
    <name evidence="2" type="ORF">Pen02_07810</name>
</gene>
<comment type="caution">
    <text evidence="2">The sequence shown here is derived from an EMBL/GenBank/DDBJ whole genome shotgun (WGS) entry which is preliminary data.</text>
</comment>
<evidence type="ECO:0000313" key="2">
    <source>
        <dbReference type="EMBL" id="GIG85845.1"/>
    </source>
</evidence>
<organism evidence="2 3">
    <name type="scientific">Plantactinospora endophytica</name>
    <dbReference type="NCBI Taxonomy" id="673535"/>
    <lineage>
        <taxon>Bacteria</taxon>
        <taxon>Bacillati</taxon>
        <taxon>Actinomycetota</taxon>
        <taxon>Actinomycetes</taxon>
        <taxon>Micromonosporales</taxon>
        <taxon>Micromonosporaceae</taxon>
        <taxon>Plantactinospora</taxon>
    </lineage>
</organism>
<keyword evidence="3" id="KW-1185">Reference proteome</keyword>
<evidence type="ECO:0000256" key="1">
    <source>
        <dbReference type="SAM" id="MobiDB-lite"/>
    </source>
</evidence>
<reference evidence="2 3" key="1">
    <citation type="submission" date="2021-01" db="EMBL/GenBank/DDBJ databases">
        <title>Whole genome shotgun sequence of Plantactinospora endophytica NBRC 110450.</title>
        <authorList>
            <person name="Komaki H."/>
            <person name="Tamura T."/>
        </authorList>
    </citation>
    <scope>NUCLEOTIDE SEQUENCE [LARGE SCALE GENOMIC DNA]</scope>
    <source>
        <strain evidence="2 3">NBRC 110450</strain>
    </source>
</reference>
<dbReference type="EMBL" id="BONW01000002">
    <property type="protein sequence ID" value="GIG85845.1"/>
    <property type="molecule type" value="Genomic_DNA"/>
</dbReference>
<proteinExistence type="predicted"/>
<name>A0ABQ4DTS3_9ACTN</name>